<evidence type="ECO:0000313" key="2">
    <source>
        <dbReference type="Proteomes" id="UP000077051"/>
    </source>
</evidence>
<reference evidence="1 2" key="1">
    <citation type="submission" date="2015-06" db="EMBL/GenBank/DDBJ databases">
        <title>Expansion of signal transduction pathways in fungi by whole-genome duplication.</title>
        <authorList>
            <consortium name="DOE Joint Genome Institute"/>
            <person name="Corrochano L.M."/>
            <person name="Kuo A."/>
            <person name="Marcet-Houben M."/>
            <person name="Polaino S."/>
            <person name="Salamov A."/>
            <person name="Villalobos J.M."/>
            <person name="Alvarez M.I."/>
            <person name="Avalos J."/>
            <person name="Benito E.P."/>
            <person name="Benoit I."/>
            <person name="Burger G."/>
            <person name="Camino L.P."/>
            <person name="Canovas D."/>
            <person name="Cerda-Olmedo E."/>
            <person name="Cheng J.-F."/>
            <person name="Dominguez A."/>
            <person name="Elias M."/>
            <person name="Eslava A.P."/>
            <person name="Glaser F."/>
            <person name="Grimwood J."/>
            <person name="Gutierrez G."/>
            <person name="Heitman J."/>
            <person name="Henrissat B."/>
            <person name="Iturriaga E.A."/>
            <person name="Lang B.F."/>
            <person name="Lavin J.L."/>
            <person name="Lee S."/>
            <person name="Li W."/>
            <person name="Lindquist E."/>
            <person name="Lopez-Garcia S."/>
            <person name="Luque E.M."/>
            <person name="Marcos A.T."/>
            <person name="Martin J."/>
            <person name="Mccluskey K."/>
            <person name="Medina H.R."/>
            <person name="Miralles-Duran A."/>
            <person name="Miyazaki A."/>
            <person name="Munoz-Torres E."/>
            <person name="Oguiza J.A."/>
            <person name="Ohm R."/>
            <person name="Olmedo M."/>
            <person name="Orejas M."/>
            <person name="Ortiz-Castellanos L."/>
            <person name="Pisabarro A.G."/>
            <person name="Rodriguez-Romero J."/>
            <person name="Ruiz-Herrera J."/>
            <person name="Ruiz-Vazquez R."/>
            <person name="Sanz C."/>
            <person name="Schackwitz W."/>
            <person name="Schmutz J."/>
            <person name="Shahriari M."/>
            <person name="Shelest E."/>
            <person name="Silva-Franco F."/>
            <person name="Soanes D."/>
            <person name="Syed K."/>
            <person name="Tagua V.G."/>
            <person name="Talbot N.J."/>
            <person name="Thon M."/>
            <person name="De Vries R.P."/>
            <person name="Wiebenga A."/>
            <person name="Yadav J.S."/>
            <person name="Braun E.L."/>
            <person name="Baker S."/>
            <person name="Garre V."/>
            <person name="Horwitz B."/>
            <person name="Torres-Martinez S."/>
            <person name="Idnurm A."/>
            <person name="Herrera-Estrella A."/>
            <person name="Gabaldon T."/>
            <person name="Grigoriev I.V."/>
        </authorList>
    </citation>
    <scope>NUCLEOTIDE SEQUENCE [LARGE SCALE GENOMIC DNA]</scope>
    <source>
        <strain evidence="1 2">CBS 277.49</strain>
    </source>
</reference>
<gene>
    <name evidence="1" type="ORF">MUCCIDRAFT_114594</name>
</gene>
<name>A0A168I0E1_MUCCL</name>
<dbReference type="Proteomes" id="UP000077051">
    <property type="component" value="Unassembled WGS sequence"/>
</dbReference>
<accession>A0A168I0E1</accession>
<dbReference type="OrthoDB" id="2267841at2759"/>
<dbReference type="VEuPathDB" id="FungiDB:MUCCIDRAFT_114594"/>
<dbReference type="EMBL" id="AMYB01000008">
    <property type="protein sequence ID" value="OAC99404.1"/>
    <property type="molecule type" value="Genomic_DNA"/>
</dbReference>
<protein>
    <submittedName>
        <fullName evidence="1">Uncharacterized protein</fullName>
    </submittedName>
</protein>
<sequence length="52" mass="5777">MLVSLHRRYLTDEGLEAVMAFLNIVLTTVGDTNYRFPKCAPAVAHKGLCVLQ</sequence>
<keyword evidence="2" id="KW-1185">Reference proteome</keyword>
<proteinExistence type="predicted"/>
<comment type="caution">
    <text evidence="1">The sequence shown here is derived from an EMBL/GenBank/DDBJ whole genome shotgun (WGS) entry which is preliminary data.</text>
</comment>
<organism evidence="1 2">
    <name type="scientific">Mucor lusitanicus CBS 277.49</name>
    <dbReference type="NCBI Taxonomy" id="747725"/>
    <lineage>
        <taxon>Eukaryota</taxon>
        <taxon>Fungi</taxon>
        <taxon>Fungi incertae sedis</taxon>
        <taxon>Mucoromycota</taxon>
        <taxon>Mucoromycotina</taxon>
        <taxon>Mucoromycetes</taxon>
        <taxon>Mucorales</taxon>
        <taxon>Mucorineae</taxon>
        <taxon>Mucoraceae</taxon>
        <taxon>Mucor</taxon>
    </lineage>
</organism>
<dbReference type="AlphaFoldDB" id="A0A168I0E1"/>
<evidence type="ECO:0000313" key="1">
    <source>
        <dbReference type="EMBL" id="OAC99404.1"/>
    </source>
</evidence>